<organism evidence="2 3">
    <name type="scientific">Parahalioglobus pacificus</name>
    <dbReference type="NCBI Taxonomy" id="930806"/>
    <lineage>
        <taxon>Bacteria</taxon>
        <taxon>Pseudomonadati</taxon>
        <taxon>Pseudomonadota</taxon>
        <taxon>Gammaproteobacteria</taxon>
        <taxon>Cellvibrionales</taxon>
        <taxon>Halieaceae</taxon>
        <taxon>Parahalioglobus</taxon>
    </lineage>
</organism>
<evidence type="ECO:0000313" key="3">
    <source>
        <dbReference type="Proteomes" id="UP000644693"/>
    </source>
</evidence>
<protein>
    <recommendedName>
        <fullName evidence="4">DUF541 domain-containing protein</fullName>
    </recommendedName>
</protein>
<dbReference type="Gene3D" id="3.30.110.170">
    <property type="entry name" value="Protein of unknown function (DUF541), domain 1"/>
    <property type="match status" value="1"/>
</dbReference>
<dbReference type="PANTHER" id="PTHR34387">
    <property type="entry name" value="SLR1258 PROTEIN"/>
    <property type="match status" value="1"/>
</dbReference>
<dbReference type="AlphaFoldDB" id="A0A918XHW8"/>
<name>A0A918XHW8_9GAMM</name>
<evidence type="ECO:0000313" key="2">
    <source>
        <dbReference type="EMBL" id="GHD31434.1"/>
    </source>
</evidence>
<proteinExistence type="predicted"/>
<dbReference type="GO" id="GO:0006974">
    <property type="term" value="P:DNA damage response"/>
    <property type="evidence" value="ECO:0007669"/>
    <property type="project" value="TreeGrafter"/>
</dbReference>
<dbReference type="InterPro" id="IPR052022">
    <property type="entry name" value="26kDa_periplasmic_antigen"/>
</dbReference>
<comment type="caution">
    <text evidence="2">The sequence shown here is derived from an EMBL/GenBank/DDBJ whole genome shotgun (WGS) entry which is preliminary data.</text>
</comment>
<sequence length="221" mass="23230">MTSLVTVAEEQPQPSVSVSGSADLRLAPDMARVSMTASHRADSVAAAQQVVAETVNSVLKIAQDLGVEKTHINTTSASASPRYRWNEKEERQQLVGYEVSRDITIELLDLAKLGTLLEQAGEAGVSGMSPPVLDASEREAVHRQALKLAFANAQANAEVLAAAAGADLGRAQSITSSGSRPPAVPRMRAAAMEMADASAKSFNAADLTVRAQVSVIFALDY</sequence>
<dbReference type="PANTHER" id="PTHR34387:SF1">
    <property type="entry name" value="PERIPLASMIC IMMUNOGENIC PROTEIN"/>
    <property type="match status" value="1"/>
</dbReference>
<dbReference type="EMBL" id="BMYM01000001">
    <property type="protein sequence ID" value="GHD31434.1"/>
    <property type="molecule type" value="Genomic_DNA"/>
</dbReference>
<evidence type="ECO:0000256" key="1">
    <source>
        <dbReference type="SAM" id="MobiDB-lite"/>
    </source>
</evidence>
<accession>A0A918XHW8</accession>
<dbReference type="Gene3D" id="3.30.70.2970">
    <property type="entry name" value="Protein of unknown function (DUF541), domain 2"/>
    <property type="match status" value="1"/>
</dbReference>
<evidence type="ECO:0008006" key="4">
    <source>
        <dbReference type="Google" id="ProtNLM"/>
    </source>
</evidence>
<dbReference type="Pfam" id="PF04402">
    <property type="entry name" value="SIMPL"/>
    <property type="match status" value="1"/>
</dbReference>
<dbReference type="Proteomes" id="UP000644693">
    <property type="component" value="Unassembled WGS sequence"/>
</dbReference>
<feature type="region of interest" description="Disordered" evidence="1">
    <location>
        <begin position="1"/>
        <end position="20"/>
    </location>
</feature>
<reference evidence="2" key="1">
    <citation type="journal article" date="2014" name="Int. J. Syst. Evol. Microbiol.">
        <title>Complete genome sequence of Corynebacterium casei LMG S-19264T (=DSM 44701T), isolated from a smear-ripened cheese.</title>
        <authorList>
            <consortium name="US DOE Joint Genome Institute (JGI-PGF)"/>
            <person name="Walter F."/>
            <person name="Albersmeier A."/>
            <person name="Kalinowski J."/>
            <person name="Ruckert C."/>
        </authorList>
    </citation>
    <scope>NUCLEOTIDE SEQUENCE</scope>
    <source>
        <strain evidence="2">KCTC 23430</strain>
    </source>
</reference>
<reference evidence="2" key="2">
    <citation type="submission" date="2020-09" db="EMBL/GenBank/DDBJ databases">
        <authorList>
            <person name="Sun Q."/>
            <person name="Kim S."/>
        </authorList>
    </citation>
    <scope>NUCLEOTIDE SEQUENCE</scope>
    <source>
        <strain evidence="2">KCTC 23430</strain>
    </source>
</reference>
<dbReference type="InterPro" id="IPR007497">
    <property type="entry name" value="SIMPL/DUF541"/>
</dbReference>
<keyword evidence="3" id="KW-1185">Reference proteome</keyword>
<gene>
    <name evidence="2" type="ORF">GCM10007053_14480</name>
</gene>